<dbReference type="STRING" id="180163.SAMN02745174_00405"/>
<evidence type="ECO:0000256" key="5">
    <source>
        <dbReference type="ARBA" id="ARBA00022917"/>
    </source>
</evidence>
<dbReference type="GO" id="GO:0003924">
    <property type="term" value="F:GTPase activity"/>
    <property type="evidence" value="ECO:0007669"/>
    <property type="project" value="InterPro"/>
</dbReference>
<evidence type="ECO:0000256" key="8">
    <source>
        <dbReference type="ARBA" id="ARBA00031615"/>
    </source>
</evidence>
<reference evidence="10 11" key="1">
    <citation type="submission" date="2017-02" db="EMBL/GenBank/DDBJ databases">
        <authorList>
            <person name="Peterson S.W."/>
        </authorList>
    </citation>
    <scope>NUCLEOTIDE SEQUENCE [LARGE SCALE GENOMIC DNA]</scope>
    <source>
        <strain evidence="10 11">ATCC 700028</strain>
    </source>
</reference>
<dbReference type="InterPro" id="IPR057335">
    <property type="entry name" value="Beta-barrel_SelB"/>
</dbReference>
<dbReference type="NCBIfam" id="TIGR00475">
    <property type="entry name" value="selB"/>
    <property type="match status" value="1"/>
</dbReference>
<dbReference type="EMBL" id="FUWX01000005">
    <property type="protein sequence ID" value="SJZ41125.1"/>
    <property type="molecule type" value="Genomic_DNA"/>
</dbReference>
<dbReference type="Gene3D" id="1.10.10.10">
    <property type="entry name" value="Winged helix-like DNA-binding domain superfamily/Winged helix DNA-binding domain"/>
    <property type="match status" value="1"/>
</dbReference>
<evidence type="ECO:0000256" key="1">
    <source>
        <dbReference type="ARBA" id="ARBA00004496"/>
    </source>
</evidence>
<evidence type="ECO:0000256" key="7">
    <source>
        <dbReference type="ARBA" id="ARBA00025526"/>
    </source>
</evidence>
<feature type="domain" description="Tr-type G" evidence="9">
    <location>
        <begin position="1"/>
        <end position="173"/>
    </location>
</feature>
<comment type="subcellular location">
    <subcellularLocation>
        <location evidence="1">Cytoplasm</location>
    </subcellularLocation>
</comment>
<dbReference type="CDD" id="cd15491">
    <property type="entry name" value="selB_III"/>
    <property type="match status" value="1"/>
</dbReference>
<dbReference type="GO" id="GO:0003746">
    <property type="term" value="F:translation elongation factor activity"/>
    <property type="evidence" value="ECO:0007669"/>
    <property type="project" value="UniProtKB-KW"/>
</dbReference>
<dbReference type="SUPFAM" id="SSF50447">
    <property type="entry name" value="Translation proteins"/>
    <property type="match status" value="1"/>
</dbReference>
<evidence type="ECO:0000313" key="11">
    <source>
        <dbReference type="Proteomes" id="UP000191153"/>
    </source>
</evidence>
<dbReference type="PROSITE" id="PS51722">
    <property type="entry name" value="G_TR_2"/>
    <property type="match status" value="1"/>
</dbReference>
<dbReference type="InterPro" id="IPR027417">
    <property type="entry name" value="P-loop_NTPase"/>
</dbReference>
<dbReference type="InterPro" id="IPR015191">
    <property type="entry name" value="SelB_WHD4"/>
</dbReference>
<dbReference type="InterPro" id="IPR009001">
    <property type="entry name" value="Transl_elong_EF1A/Init_IF2_C"/>
</dbReference>
<dbReference type="Pfam" id="PF09107">
    <property type="entry name" value="WHD_3rd_SelB"/>
    <property type="match status" value="1"/>
</dbReference>
<name>A0A1T4KFK2_9FUSO</name>
<dbReference type="GO" id="GO:0003723">
    <property type="term" value="F:RNA binding"/>
    <property type="evidence" value="ECO:0007669"/>
    <property type="project" value="InterPro"/>
</dbReference>
<dbReference type="SUPFAM" id="SSF52540">
    <property type="entry name" value="P-loop containing nucleoside triphosphate hydrolases"/>
    <property type="match status" value="1"/>
</dbReference>
<dbReference type="OrthoDB" id="9804504at2"/>
<dbReference type="GO" id="GO:0005525">
    <property type="term" value="F:GTP binding"/>
    <property type="evidence" value="ECO:0007669"/>
    <property type="project" value="UniProtKB-KW"/>
</dbReference>
<dbReference type="RefSeq" id="WP_078692952.1">
    <property type="nucleotide sequence ID" value="NZ_FUWX01000005.1"/>
</dbReference>
<accession>A0A1T4KFK2</accession>
<dbReference type="SUPFAM" id="SSF50465">
    <property type="entry name" value="EF-Tu/eEF-1alpha/eIF2-gamma C-terminal domain"/>
    <property type="match status" value="1"/>
</dbReference>
<keyword evidence="11" id="KW-1185">Reference proteome</keyword>
<gene>
    <name evidence="10" type="ORF">SAMN02745174_00405</name>
</gene>
<dbReference type="CDD" id="cd03696">
    <property type="entry name" value="SelB_II"/>
    <property type="match status" value="1"/>
</dbReference>
<dbReference type="SUPFAM" id="SSF46785">
    <property type="entry name" value="Winged helix' DNA-binding domain"/>
    <property type="match status" value="2"/>
</dbReference>
<dbReference type="Pfam" id="PF00009">
    <property type="entry name" value="GTP_EFTU"/>
    <property type="match status" value="1"/>
</dbReference>
<keyword evidence="6" id="KW-0342">GTP-binding</keyword>
<dbReference type="PROSITE" id="PS00301">
    <property type="entry name" value="G_TR_1"/>
    <property type="match status" value="1"/>
</dbReference>
<proteinExistence type="predicted"/>
<keyword evidence="10" id="KW-0251">Elongation factor</keyword>
<dbReference type="InterPro" id="IPR009000">
    <property type="entry name" value="Transl_B-barrel_sf"/>
</dbReference>
<keyword evidence="5" id="KW-0648">Protein biosynthesis</keyword>
<dbReference type="InterPro" id="IPR050055">
    <property type="entry name" value="EF-Tu_GTPase"/>
</dbReference>
<evidence type="ECO:0000256" key="3">
    <source>
        <dbReference type="ARBA" id="ARBA00022490"/>
    </source>
</evidence>
<dbReference type="Gene3D" id="1.10.10.2770">
    <property type="match status" value="1"/>
</dbReference>
<keyword evidence="3" id="KW-0963">Cytoplasm</keyword>
<dbReference type="AlphaFoldDB" id="A0A1T4KFK2"/>
<dbReference type="CDD" id="cd04171">
    <property type="entry name" value="SelB"/>
    <property type="match status" value="1"/>
</dbReference>
<organism evidence="10 11">
    <name type="scientific">Cetobacterium ceti</name>
    <dbReference type="NCBI Taxonomy" id="180163"/>
    <lineage>
        <taxon>Bacteria</taxon>
        <taxon>Fusobacteriati</taxon>
        <taxon>Fusobacteriota</taxon>
        <taxon>Fusobacteriia</taxon>
        <taxon>Fusobacteriales</taxon>
        <taxon>Fusobacteriaceae</taxon>
        <taxon>Cetobacterium</taxon>
    </lineage>
</organism>
<dbReference type="InterPro" id="IPR000795">
    <property type="entry name" value="T_Tr_GTP-bd_dom"/>
</dbReference>
<dbReference type="PANTHER" id="PTHR43721">
    <property type="entry name" value="ELONGATION FACTOR TU-RELATED"/>
    <property type="match status" value="1"/>
</dbReference>
<evidence type="ECO:0000313" key="10">
    <source>
        <dbReference type="EMBL" id="SJZ41125.1"/>
    </source>
</evidence>
<dbReference type="PANTHER" id="PTHR43721:SF11">
    <property type="entry name" value="SELENOCYSTEINE-SPECIFIC ELONGATION FACTOR"/>
    <property type="match status" value="1"/>
</dbReference>
<dbReference type="InterPro" id="IPR004535">
    <property type="entry name" value="Transl_elong_SelB"/>
</dbReference>
<dbReference type="Proteomes" id="UP000191153">
    <property type="component" value="Unassembled WGS sequence"/>
</dbReference>
<dbReference type="GO" id="GO:0005737">
    <property type="term" value="C:cytoplasm"/>
    <property type="evidence" value="ECO:0007669"/>
    <property type="project" value="UniProtKB-SubCell"/>
</dbReference>
<dbReference type="Pfam" id="PF25461">
    <property type="entry name" value="Beta-barrel_SelB"/>
    <property type="match status" value="1"/>
</dbReference>
<comment type="function">
    <text evidence="7">Translation factor necessary for the incorporation of selenocysteine into proteins. It probably replaces EF-Tu for the insertion of selenocysteine directed by the UGA codon. SelB binds GTP and GDP.</text>
</comment>
<dbReference type="Pfam" id="PF03144">
    <property type="entry name" value="GTP_EFTU_D2"/>
    <property type="match status" value="1"/>
</dbReference>
<dbReference type="InterPro" id="IPR036390">
    <property type="entry name" value="WH_DNA-bd_sf"/>
</dbReference>
<dbReference type="InterPro" id="IPR004161">
    <property type="entry name" value="EFTu-like_2"/>
</dbReference>
<dbReference type="Gene3D" id="3.40.50.300">
    <property type="entry name" value="P-loop containing nucleotide triphosphate hydrolases"/>
    <property type="match status" value="1"/>
</dbReference>
<dbReference type="Gene3D" id="2.40.30.10">
    <property type="entry name" value="Translation factors"/>
    <property type="match status" value="1"/>
</dbReference>
<evidence type="ECO:0000259" key="9">
    <source>
        <dbReference type="PROSITE" id="PS51722"/>
    </source>
</evidence>
<keyword evidence="4" id="KW-0547">Nucleotide-binding</keyword>
<dbReference type="InterPro" id="IPR036388">
    <property type="entry name" value="WH-like_DNA-bd_sf"/>
</dbReference>
<evidence type="ECO:0000256" key="6">
    <source>
        <dbReference type="ARBA" id="ARBA00023134"/>
    </source>
</evidence>
<dbReference type="GO" id="GO:0001514">
    <property type="term" value="P:selenocysteine incorporation"/>
    <property type="evidence" value="ECO:0007669"/>
    <property type="project" value="InterPro"/>
</dbReference>
<evidence type="ECO:0000256" key="2">
    <source>
        <dbReference type="ARBA" id="ARBA00015953"/>
    </source>
</evidence>
<dbReference type="InterPro" id="IPR031157">
    <property type="entry name" value="G_TR_CS"/>
</dbReference>
<evidence type="ECO:0000256" key="4">
    <source>
        <dbReference type="ARBA" id="ARBA00022741"/>
    </source>
</evidence>
<sequence length="630" mass="71825">MKNLVIGTAGHIDHGKTTLIKHLTGVDTDTLPEEAKRGMTINLGFTYFQLSSGEKIGIVDVPGHEKFIKNMVAGATGLDFILFIVACDDGIMPQTIEHGNIIELLNINHGITVLTKRDLVSKERVEEVKKSIKETFVHGAIKSFPIVEVSPKDEKSYDHLRGLIEKELNHLNKRKRENSFFKMAIDRVFSVKGFGTVVTGTSAQGVIHKGDSLMIYPQMINVKVKGIENHGNKVEFLEAGHRCALNLTGVETSEIKRGSLLAPEKALFVTDKIDCFFTLLNNKKNIKNNHRIRLHIGTTEIIGRIKLLERDTLEPGQSSLIQLELEKSIVCNMGDIGVIRNYSPMDTIGGIKIISPQGKNTKRYNEEYIASLKSLLGNEEEKILETLKKFNNNLATLDDISINLGKYISLETLLENPKIINFQEGDNFKFIHMDNFNNLKNKVHEYLINFYKENNLKKGVSRSEIKNKIFQSYTLKDFNLIIKLLENDFIDTSEDVIALKGYSVKLTKEQKLIKDDILKIYKNMEFSPNSIKEIQQNFINKNDFSIMHNYLKEKGLLIPLTKENFVLKGFFQESQSRLIDYAKINEKITLGEFKNIIGTSRKFALLFLDKFDEIGFTKRIDDYRILRKEN</sequence>
<protein>
    <recommendedName>
        <fullName evidence="2">Selenocysteine-specific elongation factor</fullName>
    </recommendedName>
    <alternativeName>
        <fullName evidence="8">SelB translation factor</fullName>
    </alternativeName>
</protein>